<protein>
    <recommendedName>
        <fullName evidence="4">Sugar ABC transporter ATPase</fullName>
    </recommendedName>
</protein>
<reference evidence="2 3" key="1">
    <citation type="submission" date="2017-09" db="EMBL/GenBank/DDBJ databases">
        <authorList>
            <person name="Varghese N."/>
            <person name="Submissions S."/>
        </authorList>
    </citation>
    <scope>NUCLEOTIDE SEQUENCE [LARGE SCALE GENOMIC DNA]</scope>
    <source>
        <strain evidence="2 3">OK806</strain>
    </source>
</reference>
<evidence type="ECO:0008006" key="4">
    <source>
        <dbReference type="Google" id="ProtNLM"/>
    </source>
</evidence>
<comment type="caution">
    <text evidence="2">The sequence shown here is derived from an EMBL/GenBank/DDBJ whole genome shotgun (WGS) entry which is preliminary data.</text>
</comment>
<dbReference type="RefSeq" id="WP_062639591.1">
    <property type="nucleotide sequence ID" value="NZ_FCOG02000060.1"/>
</dbReference>
<dbReference type="Proteomes" id="UP000219522">
    <property type="component" value="Unassembled WGS sequence"/>
</dbReference>
<sequence length="115" mass="12108">MSLHRPAVFAITAATIALAACSSTSEPELRASKPVIHVSSARTASDISSCLERMLPSVQTTRNAGSTELLVGSNAWLVTLTPSGYGSIVKVQKSDGEYGGLPEPELRFDIARCTT</sequence>
<dbReference type="PROSITE" id="PS51257">
    <property type="entry name" value="PROKAR_LIPOPROTEIN"/>
    <property type="match status" value="1"/>
</dbReference>
<evidence type="ECO:0000313" key="3">
    <source>
        <dbReference type="Proteomes" id="UP000219522"/>
    </source>
</evidence>
<name>A0A7Z7IAP1_9BURK</name>
<gene>
    <name evidence="2" type="ORF">SAMN05446927_5687</name>
</gene>
<evidence type="ECO:0000256" key="1">
    <source>
        <dbReference type="SAM" id="SignalP"/>
    </source>
</evidence>
<keyword evidence="3" id="KW-1185">Reference proteome</keyword>
<dbReference type="AlphaFoldDB" id="A0A7Z7IAP1"/>
<keyword evidence="1" id="KW-0732">Signal</keyword>
<dbReference type="EMBL" id="OCSU01000002">
    <property type="protein sequence ID" value="SOE82365.1"/>
    <property type="molecule type" value="Genomic_DNA"/>
</dbReference>
<organism evidence="2 3">
    <name type="scientific">Caballeronia arationis</name>
    <dbReference type="NCBI Taxonomy" id="1777142"/>
    <lineage>
        <taxon>Bacteria</taxon>
        <taxon>Pseudomonadati</taxon>
        <taxon>Pseudomonadota</taxon>
        <taxon>Betaproteobacteria</taxon>
        <taxon>Burkholderiales</taxon>
        <taxon>Burkholderiaceae</taxon>
        <taxon>Caballeronia</taxon>
    </lineage>
</organism>
<evidence type="ECO:0000313" key="2">
    <source>
        <dbReference type="EMBL" id="SOE82365.1"/>
    </source>
</evidence>
<accession>A0A7Z7IAP1</accession>
<feature type="signal peptide" evidence="1">
    <location>
        <begin position="1"/>
        <end position="19"/>
    </location>
</feature>
<dbReference type="OrthoDB" id="9113050at2"/>
<feature type="chain" id="PRO_5030764136" description="Sugar ABC transporter ATPase" evidence="1">
    <location>
        <begin position="20"/>
        <end position="115"/>
    </location>
</feature>
<proteinExistence type="predicted"/>